<feature type="compositionally biased region" description="Basic and acidic residues" evidence="1">
    <location>
        <begin position="804"/>
        <end position="814"/>
    </location>
</feature>
<dbReference type="Proteomes" id="UP001303160">
    <property type="component" value="Unassembled WGS sequence"/>
</dbReference>
<dbReference type="EMBL" id="MU863926">
    <property type="protein sequence ID" value="KAK4199868.1"/>
    <property type="molecule type" value="Genomic_DNA"/>
</dbReference>
<protein>
    <submittedName>
        <fullName evidence="2">Uncharacterized protein</fullName>
    </submittedName>
</protein>
<gene>
    <name evidence="2" type="ORF">QBC40DRAFT_327877</name>
</gene>
<evidence type="ECO:0000313" key="2">
    <source>
        <dbReference type="EMBL" id="KAK4199868.1"/>
    </source>
</evidence>
<feature type="region of interest" description="Disordered" evidence="1">
    <location>
        <begin position="784"/>
        <end position="830"/>
    </location>
</feature>
<organism evidence="2 3">
    <name type="scientific">Triangularia verruculosa</name>
    <dbReference type="NCBI Taxonomy" id="2587418"/>
    <lineage>
        <taxon>Eukaryota</taxon>
        <taxon>Fungi</taxon>
        <taxon>Dikarya</taxon>
        <taxon>Ascomycota</taxon>
        <taxon>Pezizomycotina</taxon>
        <taxon>Sordariomycetes</taxon>
        <taxon>Sordariomycetidae</taxon>
        <taxon>Sordariales</taxon>
        <taxon>Podosporaceae</taxon>
        <taxon>Triangularia</taxon>
    </lineage>
</organism>
<proteinExistence type="predicted"/>
<comment type="caution">
    <text evidence="2">The sequence shown here is derived from an EMBL/GenBank/DDBJ whole genome shotgun (WGS) entry which is preliminary data.</text>
</comment>
<dbReference type="AlphaFoldDB" id="A0AAN7AUI8"/>
<name>A0AAN7AUI8_9PEZI</name>
<sequence>MPRPPANVHSISVHGSLGMNGSRCREQRRLTLESIKRSKTLGLSIDADCSQWWQDDGFGQLARQWRDALIKSFGISPQSFRVTCTRQNIEKGTEILYTAKGVSSQNEPVEDMGYIRFRPIEIVHDECYGLVEIVNRGITLQPGHLSLVGQDYTETTDGNTEPRTFTYEAGLQFAVPILTEQRTHSARVRCISGNLCWSWKMTGTRSEESYPDTLVARLHRMKAGNIRKENNKRKDEYNEGLIPFPTRCDQDLKIEIGGALTLPKRYPLSRSKKFVALSTFENWTMSALFLQPDAGTEPCLSTVHGNLLWYVRDSVYLDGVRRRYPEPNSEDETRSCGSVTGRRLRMGYSLARTSSPTAEEEAKALWDIWNNVLVTAPRVVCRLSEMLNNFTANGPSPDVADASFHMTRETAERLKTYLCSEEARQDFRAKIEGPEQFSTRKLWYYAREEEATNPRLKGIIEGLNCTPSELARSYWELLSKYDLLRTAAEEEHRRFSHAPVLVPGRVDASPFGTSVAWGLRACVRACPWTTEAKLSRVEAAELNLDIVCLEVPCTIKVHSRWLASDFATEALRWLGDNLILWDIIHHTIIALFTAILSQFDDDASTAKSASKHPRLALWTRNREIRLADQRLAEYGLAQLDWWQHAAADERLVDLAVGVDPNLVSRLPDDGFVEIQLHCHETCGHLIDSVLLSKDLKRLTTCGPRCRSQRLTEQKLFIPDLVPGPESCFLILRVASSPNSFIFFSDDFSLRLPTPEPEAEVLYAKGPEMHQIDRRLTAGRWYEAESKDDKRSKAALVIMDDDNSSGDRNDERETDAQDGQEDSNESRGRKR</sequence>
<reference evidence="2" key="2">
    <citation type="submission" date="2023-05" db="EMBL/GenBank/DDBJ databases">
        <authorList>
            <consortium name="Lawrence Berkeley National Laboratory"/>
            <person name="Steindorff A."/>
            <person name="Hensen N."/>
            <person name="Bonometti L."/>
            <person name="Westerberg I."/>
            <person name="Brannstrom I.O."/>
            <person name="Guillou S."/>
            <person name="Cros-Aarteil S."/>
            <person name="Calhoun S."/>
            <person name="Haridas S."/>
            <person name="Kuo A."/>
            <person name="Mondo S."/>
            <person name="Pangilinan J."/>
            <person name="Riley R."/>
            <person name="Labutti K."/>
            <person name="Andreopoulos B."/>
            <person name="Lipzen A."/>
            <person name="Chen C."/>
            <person name="Yanf M."/>
            <person name="Daum C."/>
            <person name="Ng V."/>
            <person name="Clum A."/>
            <person name="Ohm R."/>
            <person name="Martin F."/>
            <person name="Silar P."/>
            <person name="Natvig D."/>
            <person name="Lalanne C."/>
            <person name="Gautier V."/>
            <person name="Ament-Velasquez S.L."/>
            <person name="Kruys A."/>
            <person name="Hutchinson M.I."/>
            <person name="Powell A.J."/>
            <person name="Barry K."/>
            <person name="Miller A.N."/>
            <person name="Grigoriev I.V."/>
            <person name="Debuchy R."/>
            <person name="Gladieux P."/>
            <person name="Thoren M.H."/>
            <person name="Johannesson H."/>
        </authorList>
    </citation>
    <scope>NUCLEOTIDE SEQUENCE</scope>
    <source>
        <strain evidence="2">CBS 315.58</strain>
    </source>
</reference>
<keyword evidence="3" id="KW-1185">Reference proteome</keyword>
<reference evidence="2" key="1">
    <citation type="journal article" date="2023" name="Mol. Phylogenet. Evol.">
        <title>Genome-scale phylogeny and comparative genomics of the fungal order Sordariales.</title>
        <authorList>
            <person name="Hensen N."/>
            <person name="Bonometti L."/>
            <person name="Westerberg I."/>
            <person name="Brannstrom I.O."/>
            <person name="Guillou S."/>
            <person name="Cros-Aarteil S."/>
            <person name="Calhoun S."/>
            <person name="Haridas S."/>
            <person name="Kuo A."/>
            <person name="Mondo S."/>
            <person name="Pangilinan J."/>
            <person name="Riley R."/>
            <person name="LaButti K."/>
            <person name="Andreopoulos B."/>
            <person name="Lipzen A."/>
            <person name="Chen C."/>
            <person name="Yan M."/>
            <person name="Daum C."/>
            <person name="Ng V."/>
            <person name="Clum A."/>
            <person name="Steindorff A."/>
            <person name="Ohm R.A."/>
            <person name="Martin F."/>
            <person name="Silar P."/>
            <person name="Natvig D.O."/>
            <person name="Lalanne C."/>
            <person name="Gautier V."/>
            <person name="Ament-Velasquez S.L."/>
            <person name="Kruys A."/>
            <person name="Hutchinson M.I."/>
            <person name="Powell A.J."/>
            <person name="Barry K."/>
            <person name="Miller A.N."/>
            <person name="Grigoriev I.V."/>
            <person name="Debuchy R."/>
            <person name="Gladieux P."/>
            <person name="Hiltunen Thoren M."/>
            <person name="Johannesson H."/>
        </authorList>
    </citation>
    <scope>NUCLEOTIDE SEQUENCE</scope>
    <source>
        <strain evidence="2">CBS 315.58</strain>
    </source>
</reference>
<evidence type="ECO:0000313" key="3">
    <source>
        <dbReference type="Proteomes" id="UP001303160"/>
    </source>
</evidence>
<evidence type="ECO:0000256" key="1">
    <source>
        <dbReference type="SAM" id="MobiDB-lite"/>
    </source>
</evidence>
<accession>A0AAN7AUI8</accession>